<dbReference type="AlphaFoldDB" id="A0A1I2E2W3"/>
<evidence type="ECO:0000313" key="1">
    <source>
        <dbReference type="EMBL" id="SFE87027.1"/>
    </source>
</evidence>
<accession>A0A1I2E2W3</accession>
<name>A0A1I2E2W3_9BURK</name>
<reference evidence="2" key="1">
    <citation type="submission" date="2016-10" db="EMBL/GenBank/DDBJ databases">
        <authorList>
            <person name="Varghese N."/>
            <person name="Submissions S."/>
        </authorList>
    </citation>
    <scope>NUCLEOTIDE SEQUENCE [LARGE SCALE GENOMIC DNA]</scope>
    <source>
        <strain evidence="2">DSM 27981</strain>
    </source>
</reference>
<proteinExistence type="predicted"/>
<sequence>MSNDMRDLVDSLLAYALRYAADDGKAASASCWDLVAQARRCLRETEHQRRPGEDAEDAEANRGTARARALNALRRDGLTIGECLQVLAAPEDDPYVSAAREATASNADIRIDVHTATARGEGGAWVLSWLWISDRQAGVLSHSQMLEEVWRRAGDLLTGAHGLDDGTAWLRNNQVLWLDAVCARFSREIDGVEAARPGAGCGPIVWVDERRRELRFVPSEAVLQLLALARRAGLERHVAEHCERFCSLHGRALDALLASVPLR</sequence>
<dbReference type="Proteomes" id="UP000199119">
    <property type="component" value="Unassembled WGS sequence"/>
</dbReference>
<dbReference type="RefSeq" id="WP_059400412.1">
    <property type="nucleotide sequence ID" value="NZ_FONX01000006.1"/>
</dbReference>
<protein>
    <submittedName>
        <fullName evidence="1">Uncharacterized protein</fullName>
    </submittedName>
</protein>
<organism evidence="1 2">
    <name type="scientific">Paracidovorax wautersii</name>
    <dbReference type="NCBI Taxonomy" id="1177982"/>
    <lineage>
        <taxon>Bacteria</taxon>
        <taxon>Pseudomonadati</taxon>
        <taxon>Pseudomonadota</taxon>
        <taxon>Betaproteobacteria</taxon>
        <taxon>Burkholderiales</taxon>
        <taxon>Comamonadaceae</taxon>
        <taxon>Paracidovorax</taxon>
    </lineage>
</organism>
<gene>
    <name evidence="1" type="ORF">SAMN04489711_106182</name>
</gene>
<dbReference type="STRING" id="1177982.SAMN04489711_106182"/>
<keyword evidence="2" id="KW-1185">Reference proteome</keyword>
<dbReference type="EMBL" id="FONX01000006">
    <property type="protein sequence ID" value="SFE87027.1"/>
    <property type="molecule type" value="Genomic_DNA"/>
</dbReference>
<evidence type="ECO:0000313" key="2">
    <source>
        <dbReference type="Proteomes" id="UP000199119"/>
    </source>
</evidence>
<dbReference type="OrthoDB" id="8918665at2"/>